<protein>
    <submittedName>
        <fullName evidence="2">Uncharacterized protein</fullName>
    </submittedName>
</protein>
<reference evidence="2 3" key="1">
    <citation type="submission" date="2015-01" db="EMBL/GenBank/DDBJ databases">
        <title>The Genome Sequence of Exophiala xenobiotica CBS118157.</title>
        <authorList>
            <consortium name="The Broad Institute Genomics Platform"/>
            <person name="Cuomo C."/>
            <person name="de Hoog S."/>
            <person name="Gorbushina A."/>
            <person name="Stielow B."/>
            <person name="Teixiera M."/>
            <person name="Abouelleil A."/>
            <person name="Chapman S.B."/>
            <person name="Priest M."/>
            <person name="Young S.K."/>
            <person name="Wortman J."/>
            <person name="Nusbaum C."/>
            <person name="Birren B."/>
        </authorList>
    </citation>
    <scope>NUCLEOTIDE SEQUENCE [LARGE SCALE GENOMIC DNA]</scope>
    <source>
        <strain evidence="2 3">CBS 118157</strain>
    </source>
</reference>
<dbReference type="Proteomes" id="UP000054342">
    <property type="component" value="Unassembled WGS sequence"/>
</dbReference>
<name>A0A0D2CNI8_9EURO</name>
<organism evidence="2 3">
    <name type="scientific">Exophiala xenobiotica</name>
    <dbReference type="NCBI Taxonomy" id="348802"/>
    <lineage>
        <taxon>Eukaryota</taxon>
        <taxon>Fungi</taxon>
        <taxon>Dikarya</taxon>
        <taxon>Ascomycota</taxon>
        <taxon>Pezizomycotina</taxon>
        <taxon>Eurotiomycetes</taxon>
        <taxon>Chaetothyriomycetidae</taxon>
        <taxon>Chaetothyriales</taxon>
        <taxon>Herpotrichiellaceae</taxon>
        <taxon>Exophiala</taxon>
    </lineage>
</organism>
<evidence type="ECO:0000313" key="2">
    <source>
        <dbReference type="EMBL" id="KIW51437.1"/>
    </source>
</evidence>
<accession>A0A0D2CNI8</accession>
<dbReference type="AlphaFoldDB" id="A0A0D2CNI8"/>
<evidence type="ECO:0000313" key="3">
    <source>
        <dbReference type="Proteomes" id="UP000054342"/>
    </source>
</evidence>
<gene>
    <name evidence="2" type="ORF">PV05_10156</name>
</gene>
<dbReference type="HOGENOM" id="CLU_031892_2_0_1"/>
<dbReference type="STRING" id="348802.A0A0D2CNI8"/>
<sequence>MDPSSCELLVHITAPSGARDDRRYASVAQSILDFQPARITKVSEVDFISSTPNATTTPIGVGEQDHSLTHRSPSSSEHDTRRPRTAPAADPASGYARGQSAARSPRRARPDASSTSGVSSLRTRNKRPHLSSDKRNNTELTRPWGALKPTSRTSTPDESRSTGTSPIKAQNTLDTDSIPSTVSPSQPVYRHEAAPGNEISGSRHDSVVDLTTPVPLKPACQNTESRHLFGGISNCRDSDTGRPSKRKRNLVRQLPNEIRGPNAKGGQARFRTHVTKTLGKLAVRVPLSNHFRPVYVARDVNVLERGYWQFSIHIVDSSTTEAARKDEAACVWTEKEFVQFWQNLSRFVQDGKAGWGTALVKEEDGERLWRIRLFTWAEVLGHVWLVLWVLSDKLTERIPMQWIAGDGTLIVKMSREKQKRGRLGTWVRKGPEDERGSWGFA</sequence>
<feature type="compositionally biased region" description="Low complexity" evidence="1">
    <location>
        <begin position="85"/>
        <end position="103"/>
    </location>
</feature>
<dbReference type="EMBL" id="KN847322">
    <property type="protein sequence ID" value="KIW51437.1"/>
    <property type="molecule type" value="Genomic_DNA"/>
</dbReference>
<dbReference type="RefSeq" id="XP_013312022.1">
    <property type="nucleotide sequence ID" value="XM_013456568.1"/>
</dbReference>
<proteinExistence type="predicted"/>
<feature type="compositionally biased region" description="Polar residues" evidence="1">
    <location>
        <begin position="161"/>
        <end position="186"/>
    </location>
</feature>
<evidence type="ECO:0000256" key="1">
    <source>
        <dbReference type="SAM" id="MobiDB-lite"/>
    </source>
</evidence>
<dbReference type="GeneID" id="25332064"/>
<keyword evidence="3" id="KW-1185">Reference proteome</keyword>
<dbReference type="OrthoDB" id="5395975at2759"/>
<feature type="region of interest" description="Disordered" evidence="1">
    <location>
        <begin position="50"/>
        <end position="210"/>
    </location>
</feature>